<sequence>MGYEEAFFWLGVLSCLALLIRILFYFHKFFKLFVWSRWCKQIDLKSFGKWAVVTGATDGIGKAYAIELAKRGMDIILISRNETKLTNTALEIEKSHGVKTFWIKADFSTRDCYGHIEKNLDDKDIGILVNNVGTLQFVSQEYNEIEKESLWKEIDINCGALAMMTRIVLPKMKQKRKGLIVNMSSISSITTFPTMSLYAATKSFMNMFSVSIEVEVAPYNIRVQNLIPYFIETKLLQEGEEVIQNLKRKAKFMIPDAETYAKSAIYTLNTDYLMTTGYWPHVIMELAANVLSIRMSAKILHNRLQSMFGKKLKKDSNKAKTIS</sequence>
<organism evidence="5 6">
    <name type="scientific">Nezara viridula</name>
    <name type="common">Southern green stink bug</name>
    <name type="synonym">Cimex viridulus</name>
    <dbReference type="NCBI Taxonomy" id="85310"/>
    <lineage>
        <taxon>Eukaryota</taxon>
        <taxon>Metazoa</taxon>
        <taxon>Ecdysozoa</taxon>
        <taxon>Arthropoda</taxon>
        <taxon>Hexapoda</taxon>
        <taxon>Insecta</taxon>
        <taxon>Pterygota</taxon>
        <taxon>Neoptera</taxon>
        <taxon>Paraneoptera</taxon>
        <taxon>Hemiptera</taxon>
        <taxon>Heteroptera</taxon>
        <taxon>Panheteroptera</taxon>
        <taxon>Pentatomomorpha</taxon>
        <taxon>Pentatomoidea</taxon>
        <taxon>Pentatomidae</taxon>
        <taxon>Pentatominae</taxon>
        <taxon>Nezara</taxon>
    </lineage>
</organism>
<dbReference type="SUPFAM" id="SSF51735">
    <property type="entry name" value="NAD(P)-binding Rossmann-fold domains"/>
    <property type="match status" value="1"/>
</dbReference>
<accession>A0A9P0MNZ6</accession>
<dbReference type="Pfam" id="PF00106">
    <property type="entry name" value="adh_short"/>
    <property type="match status" value="1"/>
</dbReference>
<dbReference type="Proteomes" id="UP001152798">
    <property type="component" value="Chromosome 4"/>
</dbReference>
<gene>
    <name evidence="5" type="ORF">NEZAVI_LOCUS9049</name>
</gene>
<dbReference type="OrthoDB" id="6606071at2759"/>
<dbReference type="PRINTS" id="PR00080">
    <property type="entry name" value="SDRFAMILY"/>
</dbReference>
<dbReference type="CDD" id="cd05356">
    <property type="entry name" value="17beta-HSD1_like_SDR_c"/>
    <property type="match status" value="1"/>
</dbReference>
<dbReference type="InterPro" id="IPR002347">
    <property type="entry name" value="SDR_fam"/>
</dbReference>
<dbReference type="InterPro" id="IPR036291">
    <property type="entry name" value="NAD(P)-bd_dom_sf"/>
</dbReference>
<protein>
    <submittedName>
        <fullName evidence="5">Uncharacterized protein</fullName>
    </submittedName>
</protein>
<evidence type="ECO:0000313" key="6">
    <source>
        <dbReference type="Proteomes" id="UP001152798"/>
    </source>
</evidence>
<name>A0A9P0MNZ6_NEZVI</name>
<evidence type="ECO:0000256" key="4">
    <source>
        <dbReference type="SAM" id="Phobius"/>
    </source>
</evidence>
<evidence type="ECO:0000256" key="2">
    <source>
        <dbReference type="ARBA" id="ARBA00023002"/>
    </source>
</evidence>
<evidence type="ECO:0000313" key="5">
    <source>
        <dbReference type="EMBL" id="CAH1399639.1"/>
    </source>
</evidence>
<keyword evidence="6" id="KW-1185">Reference proteome</keyword>
<feature type="transmembrane region" description="Helical" evidence="4">
    <location>
        <begin position="6"/>
        <end position="26"/>
    </location>
</feature>
<keyword evidence="4" id="KW-0812">Transmembrane</keyword>
<keyword evidence="1" id="KW-0521">NADP</keyword>
<dbReference type="EMBL" id="OV725080">
    <property type="protein sequence ID" value="CAH1399639.1"/>
    <property type="molecule type" value="Genomic_DNA"/>
</dbReference>
<dbReference type="InterPro" id="IPR051019">
    <property type="entry name" value="VLCFA-Steroid_DH"/>
</dbReference>
<dbReference type="PIRSF" id="PIRSF000126">
    <property type="entry name" value="11-beta-HSD1"/>
    <property type="match status" value="1"/>
</dbReference>
<dbReference type="Gene3D" id="3.40.50.720">
    <property type="entry name" value="NAD(P)-binding Rossmann-like Domain"/>
    <property type="match status" value="1"/>
</dbReference>
<feature type="transmembrane region" description="Helical" evidence="4">
    <location>
        <begin position="179"/>
        <end position="200"/>
    </location>
</feature>
<dbReference type="GO" id="GO:0005783">
    <property type="term" value="C:endoplasmic reticulum"/>
    <property type="evidence" value="ECO:0007669"/>
    <property type="project" value="TreeGrafter"/>
</dbReference>
<dbReference type="GO" id="GO:0016491">
    <property type="term" value="F:oxidoreductase activity"/>
    <property type="evidence" value="ECO:0007669"/>
    <property type="project" value="UniProtKB-KW"/>
</dbReference>
<evidence type="ECO:0000256" key="1">
    <source>
        <dbReference type="ARBA" id="ARBA00022857"/>
    </source>
</evidence>
<keyword evidence="2" id="KW-0560">Oxidoreductase</keyword>
<keyword evidence="4" id="KW-0472">Membrane</keyword>
<dbReference type="FunFam" id="3.40.50.720:FF:000137">
    <property type="entry name" value="Hydroxysteroid (17-beta) dehydrogenase 3"/>
    <property type="match status" value="1"/>
</dbReference>
<comment type="similarity">
    <text evidence="3">Belongs to the short-chain dehydrogenases/reductases (SDR) family.</text>
</comment>
<keyword evidence="4" id="KW-1133">Transmembrane helix</keyword>
<evidence type="ECO:0000256" key="3">
    <source>
        <dbReference type="RuleBase" id="RU000363"/>
    </source>
</evidence>
<reference evidence="5" key="1">
    <citation type="submission" date="2022-01" db="EMBL/GenBank/DDBJ databases">
        <authorList>
            <person name="King R."/>
        </authorList>
    </citation>
    <scope>NUCLEOTIDE SEQUENCE</scope>
</reference>
<dbReference type="PANTHER" id="PTHR43899:SF40">
    <property type="entry name" value="INACTIVE HYDROXYSTEROID DEHYDROGENASE-LIKE PROTEIN 1"/>
    <property type="match status" value="1"/>
</dbReference>
<dbReference type="AlphaFoldDB" id="A0A9P0MNZ6"/>
<proteinExistence type="inferred from homology"/>
<dbReference type="PRINTS" id="PR00081">
    <property type="entry name" value="GDHRDH"/>
</dbReference>
<dbReference type="PANTHER" id="PTHR43899">
    <property type="entry name" value="RH59310P"/>
    <property type="match status" value="1"/>
</dbReference>